<dbReference type="Proteomes" id="UP000078512">
    <property type="component" value="Unassembled WGS sequence"/>
</dbReference>
<organism evidence="2 3">
    <name type="scientific">Linnemannia elongata AG-77</name>
    <dbReference type="NCBI Taxonomy" id="1314771"/>
    <lineage>
        <taxon>Eukaryota</taxon>
        <taxon>Fungi</taxon>
        <taxon>Fungi incertae sedis</taxon>
        <taxon>Mucoromycota</taxon>
        <taxon>Mortierellomycotina</taxon>
        <taxon>Mortierellomycetes</taxon>
        <taxon>Mortierellales</taxon>
        <taxon>Mortierellaceae</taxon>
        <taxon>Linnemannia</taxon>
    </lineage>
</organism>
<reference evidence="2 3" key="1">
    <citation type="submission" date="2016-05" db="EMBL/GenBank/DDBJ databases">
        <title>Genome sequencing reveals origins of a unique bacterial endosymbiosis in the earliest lineages of terrestrial Fungi.</title>
        <authorList>
            <consortium name="DOE Joint Genome Institute"/>
            <person name="Uehling J."/>
            <person name="Gryganskyi A."/>
            <person name="Hameed K."/>
            <person name="Tschaplinski T."/>
            <person name="Misztal P."/>
            <person name="Wu S."/>
            <person name="Desiro A."/>
            <person name="Vande Pol N."/>
            <person name="Du Z.-Y."/>
            <person name="Zienkiewicz A."/>
            <person name="Zienkiewicz K."/>
            <person name="Morin E."/>
            <person name="Tisserant E."/>
            <person name="Splivallo R."/>
            <person name="Hainaut M."/>
            <person name="Henrissat B."/>
            <person name="Ohm R."/>
            <person name="Kuo A."/>
            <person name="Yan J."/>
            <person name="Lipzen A."/>
            <person name="Nolan M."/>
            <person name="Labutti K."/>
            <person name="Barry K."/>
            <person name="Goldstein A."/>
            <person name="Labbe J."/>
            <person name="Schadt C."/>
            <person name="Tuskan G."/>
            <person name="Grigoriev I."/>
            <person name="Martin F."/>
            <person name="Vilgalys R."/>
            <person name="Bonito G."/>
        </authorList>
    </citation>
    <scope>NUCLEOTIDE SEQUENCE [LARGE SCALE GENOMIC DNA]</scope>
    <source>
        <strain evidence="2 3">AG-77</strain>
    </source>
</reference>
<name>A0A197JJ71_9FUNG</name>
<dbReference type="EMBL" id="KV442081">
    <property type="protein sequence ID" value="OAQ25200.1"/>
    <property type="molecule type" value="Genomic_DNA"/>
</dbReference>
<evidence type="ECO:0000256" key="1">
    <source>
        <dbReference type="SAM" id="MobiDB-lite"/>
    </source>
</evidence>
<gene>
    <name evidence="2" type="ORF">K457DRAFT_783563</name>
</gene>
<proteinExistence type="predicted"/>
<sequence length="150" mass="17160">MPRTIKLWRVSIPLVPKKDRKDISLGDVPSKEELDETDDLFGVFPDKPPKKRSTSSSSDPLHVMQTCFALIHTLRRSFSIVLTLSSRWKQCRIKLFGGTARTVLDEPLALKANINYLQERDPSLVSATERAMLHFDNPSVHGNMWERCRV</sequence>
<accession>A0A197JJ71</accession>
<evidence type="ECO:0000313" key="3">
    <source>
        <dbReference type="Proteomes" id="UP000078512"/>
    </source>
</evidence>
<keyword evidence="3" id="KW-1185">Reference proteome</keyword>
<protein>
    <submittedName>
        <fullName evidence="2">Uncharacterized protein</fullName>
    </submittedName>
</protein>
<dbReference type="OrthoDB" id="2393824at2759"/>
<evidence type="ECO:0000313" key="2">
    <source>
        <dbReference type="EMBL" id="OAQ25200.1"/>
    </source>
</evidence>
<dbReference type="AlphaFoldDB" id="A0A197JJ71"/>
<feature type="region of interest" description="Disordered" evidence="1">
    <location>
        <begin position="39"/>
        <end position="59"/>
    </location>
</feature>